<reference evidence="7" key="1">
    <citation type="submission" date="2023-07" db="EMBL/GenBank/DDBJ databases">
        <authorList>
            <consortium name="AG Swart"/>
            <person name="Singh M."/>
            <person name="Singh A."/>
            <person name="Seah K."/>
            <person name="Emmerich C."/>
        </authorList>
    </citation>
    <scope>NUCLEOTIDE SEQUENCE</scope>
    <source>
        <strain evidence="7">DP1</strain>
    </source>
</reference>
<accession>A0AAD1Y6E5</accession>
<evidence type="ECO:0000256" key="3">
    <source>
        <dbReference type="ARBA" id="ARBA00022777"/>
    </source>
</evidence>
<name>A0AAD1Y6E5_EUPCR</name>
<dbReference type="SMART" id="SM00220">
    <property type="entry name" value="S_TKc"/>
    <property type="match status" value="1"/>
</dbReference>
<dbReference type="Proteomes" id="UP001295684">
    <property type="component" value="Unassembled WGS sequence"/>
</dbReference>
<dbReference type="InterPro" id="IPR050660">
    <property type="entry name" value="NEK_Ser/Thr_kinase"/>
</dbReference>
<keyword evidence="8" id="KW-1185">Reference proteome</keyword>
<evidence type="ECO:0000256" key="4">
    <source>
        <dbReference type="ARBA" id="ARBA00022840"/>
    </source>
</evidence>
<dbReference type="PROSITE" id="PS50011">
    <property type="entry name" value="PROTEIN_KINASE_DOM"/>
    <property type="match status" value="1"/>
</dbReference>
<keyword evidence="2" id="KW-0547">Nucleotide-binding</keyword>
<feature type="domain" description="Protein kinase" evidence="6">
    <location>
        <begin position="51"/>
        <end position="342"/>
    </location>
</feature>
<evidence type="ECO:0000313" key="8">
    <source>
        <dbReference type="Proteomes" id="UP001295684"/>
    </source>
</evidence>
<evidence type="ECO:0000256" key="1">
    <source>
        <dbReference type="ARBA" id="ARBA00022679"/>
    </source>
</evidence>
<dbReference type="EMBL" id="CAMPGE010028081">
    <property type="protein sequence ID" value="CAI2385635.1"/>
    <property type="molecule type" value="Genomic_DNA"/>
</dbReference>
<evidence type="ECO:0000256" key="5">
    <source>
        <dbReference type="SAM" id="MobiDB-lite"/>
    </source>
</evidence>
<dbReference type="Gene3D" id="3.30.200.20">
    <property type="entry name" value="Phosphorylase Kinase, domain 1"/>
    <property type="match status" value="1"/>
</dbReference>
<dbReference type="InterPro" id="IPR008271">
    <property type="entry name" value="Ser/Thr_kinase_AS"/>
</dbReference>
<dbReference type="GO" id="GO:0004674">
    <property type="term" value="F:protein serine/threonine kinase activity"/>
    <property type="evidence" value="ECO:0007669"/>
    <property type="project" value="TreeGrafter"/>
</dbReference>
<dbReference type="InterPro" id="IPR011009">
    <property type="entry name" value="Kinase-like_dom_sf"/>
</dbReference>
<dbReference type="Gene3D" id="1.10.510.10">
    <property type="entry name" value="Transferase(Phosphotransferase) domain 1"/>
    <property type="match status" value="1"/>
</dbReference>
<keyword evidence="3" id="KW-0418">Kinase</keyword>
<evidence type="ECO:0000313" key="7">
    <source>
        <dbReference type="EMBL" id="CAI2385635.1"/>
    </source>
</evidence>
<comment type="caution">
    <text evidence="7">The sequence shown here is derived from an EMBL/GenBank/DDBJ whole genome shotgun (WGS) entry which is preliminary data.</text>
</comment>
<dbReference type="GO" id="GO:0005524">
    <property type="term" value="F:ATP binding"/>
    <property type="evidence" value="ECO:0007669"/>
    <property type="project" value="UniProtKB-KW"/>
</dbReference>
<dbReference type="PANTHER" id="PTHR43671">
    <property type="entry name" value="SERINE/THREONINE-PROTEIN KINASE NEK"/>
    <property type="match status" value="1"/>
</dbReference>
<dbReference type="AlphaFoldDB" id="A0AAD1Y6E5"/>
<proteinExistence type="predicted"/>
<protein>
    <recommendedName>
        <fullName evidence="6">Protein kinase domain-containing protein</fullName>
    </recommendedName>
</protein>
<dbReference type="PROSITE" id="PS00108">
    <property type="entry name" value="PROTEIN_KINASE_ST"/>
    <property type="match status" value="1"/>
</dbReference>
<evidence type="ECO:0000259" key="6">
    <source>
        <dbReference type="PROSITE" id="PS50011"/>
    </source>
</evidence>
<sequence length="715" mass="82491">MKASSLRDCNKIKYDHGNTLRVRLKKDLKKIKTLKELSFSSDCENTRIGDYDLLEKIGSGSSGDVYKARKTVKISNYNPCSSQTTLKEESIELLENISPTGINKIYALKIVSLTKSSSSGRNQNKLNEVNYMKNLSHPNIIKFYEAFKVGTKLCIVLEYADGEDLQSIFKHQKEKSRHFSENYIWSLAYQICSGLLYLMSKNIIHRDIKSLNIYTFSNGTVKIGDFSEAIFYNEKLFANKKNIQAVGTPFIVSPEMLKRQVYGFKTDLWSLGVLLYQFASLKLPFEPPEIKYDIEALNQRILHKEPKKIPAMYSNNLNNFIMQCLIKRKEKRPTIIKMFEYFSSDLKSKYHYTAEINSRLISFYEKKKKIAEDIKDQKPISLKFTHHKRYNNMHKRIRNSRYQSNVSYAKFLQIFNGDQSIYGYNFIHPTGNDKFEGGSVISNSDENKNPWYKCKSFDNNINCVYSNGGLSNCVSPIPRPEKDGSISYYNSKSLCGRRYLSQNPNISKKITINSINKQIENCNELKTKIQKYVQSPSTTLEEDSFSKKFSESTSISNLPTQNGPKPFQKRQNSKKKFSIDYNNYMNNTLNSDTNKHVVSTLTPYQKAPKNSVRYSTNISINFNTNNVHNSNCYGRIRTCERKNRDSKSFSEIDFDNNKKVISPRAREKPERKCKGSKKLPILALKPPFTNPRENILVHAANAPKLTKLSIKLLKH</sequence>
<dbReference type="SUPFAM" id="SSF56112">
    <property type="entry name" value="Protein kinase-like (PK-like)"/>
    <property type="match status" value="1"/>
</dbReference>
<organism evidence="7 8">
    <name type="scientific">Euplotes crassus</name>
    <dbReference type="NCBI Taxonomy" id="5936"/>
    <lineage>
        <taxon>Eukaryota</taxon>
        <taxon>Sar</taxon>
        <taxon>Alveolata</taxon>
        <taxon>Ciliophora</taxon>
        <taxon>Intramacronucleata</taxon>
        <taxon>Spirotrichea</taxon>
        <taxon>Hypotrichia</taxon>
        <taxon>Euplotida</taxon>
        <taxon>Euplotidae</taxon>
        <taxon>Moneuplotes</taxon>
    </lineage>
</organism>
<dbReference type="Pfam" id="PF00069">
    <property type="entry name" value="Pkinase"/>
    <property type="match status" value="1"/>
</dbReference>
<gene>
    <name evidence="7" type="ORF">ECRASSUSDP1_LOCUS27215</name>
</gene>
<keyword evidence="4" id="KW-0067">ATP-binding</keyword>
<evidence type="ECO:0000256" key="2">
    <source>
        <dbReference type="ARBA" id="ARBA00022741"/>
    </source>
</evidence>
<keyword evidence="1" id="KW-0808">Transferase</keyword>
<dbReference type="InterPro" id="IPR000719">
    <property type="entry name" value="Prot_kinase_dom"/>
</dbReference>
<feature type="region of interest" description="Disordered" evidence="5">
    <location>
        <begin position="553"/>
        <end position="573"/>
    </location>
</feature>
<dbReference type="PANTHER" id="PTHR43671:SF92">
    <property type="entry name" value="SERINE_THREONINE-PROTEIN KINASE NEK10"/>
    <property type="match status" value="1"/>
</dbReference>